<dbReference type="InterPro" id="IPR052019">
    <property type="entry name" value="F420H2_bilvrd_red/Heme_oxyg"/>
</dbReference>
<dbReference type="RefSeq" id="WP_205258987.1">
    <property type="nucleotide sequence ID" value="NZ_JAERWK010000003.1"/>
</dbReference>
<evidence type="ECO:0000259" key="2">
    <source>
        <dbReference type="Pfam" id="PF01243"/>
    </source>
</evidence>
<dbReference type="PANTHER" id="PTHR35176">
    <property type="entry name" value="HEME OXYGENASE HI_0854-RELATED"/>
    <property type="match status" value="1"/>
</dbReference>
<dbReference type="PANTHER" id="PTHR35176:SF11">
    <property type="entry name" value="PYRIDOXAMINE 5'-PHOSPHATE OXIDASE FAMILY PROTEIN"/>
    <property type="match status" value="1"/>
</dbReference>
<reference evidence="3" key="1">
    <citation type="submission" date="2021-01" db="EMBL/GenBank/DDBJ databases">
        <title>YIM 132084 draft genome.</title>
        <authorList>
            <person name="An D."/>
        </authorList>
    </citation>
    <scope>NUCLEOTIDE SEQUENCE</scope>
    <source>
        <strain evidence="3">YIM 132084</strain>
    </source>
</reference>
<dbReference type="GO" id="GO:0070967">
    <property type="term" value="F:coenzyme F420 binding"/>
    <property type="evidence" value="ECO:0007669"/>
    <property type="project" value="TreeGrafter"/>
</dbReference>
<keyword evidence="4" id="KW-1185">Reference proteome</keyword>
<dbReference type="Gene3D" id="2.30.110.10">
    <property type="entry name" value="Electron Transport, Fmn-binding Protein, Chain A"/>
    <property type="match status" value="1"/>
</dbReference>
<dbReference type="AlphaFoldDB" id="A0A938YA63"/>
<gene>
    <name evidence="3" type="ORF">JL106_01860</name>
</gene>
<dbReference type="Pfam" id="PF01243">
    <property type="entry name" value="PNPOx_N"/>
    <property type="match status" value="1"/>
</dbReference>
<evidence type="ECO:0000256" key="1">
    <source>
        <dbReference type="ARBA" id="ARBA00023002"/>
    </source>
</evidence>
<dbReference type="InterPro" id="IPR019965">
    <property type="entry name" value="PPOX_F420-dep_Rv2061_put"/>
</dbReference>
<dbReference type="EMBL" id="JAERWK010000003">
    <property type="protein sequence ID" value="MBM9466024.1"/>
    <property type="molecule type" value="Genomic_DNA"/>
</dbReference>
<dbReference type="SUPFAM" id="SSF50475">
    <property type="entry name" value="FMN-binding split barrel"/>
    <property type="match status" value="1"/>
</dbReference>
<dbReference type="EC" id="1.-.-.-" evidence="3"/>
<dbReference type="NCBIfam" id="TIGR03666">
    <property type="entry name" value="Rv2061_F420"/>
    <property type="match status" value="1"/>
</dbReference>
<feature type="domain" description="Pyridoxamine 5'-phosphate oxidase N-terminal" evidence="2">
    <location>
        <begin position="15"/>
        <end position="144"/>
    </location>
</feature>
<proteinExistence type="predicted"/>
<dbReference type="GO" id="GO:0016627">
    <property type="term" value="F:oxidoreductase activity, acting on the CH-CH group of donors"/>
    <property type="evidence" value="ECO:0007669"/>
    <property type="project" value="TreeGrafter"/>
</dbReference>
<keyword evidence="1 3" id="KW-0560">Oxidoreductase</keyword>
<dbReference type="InterPro" id="IPR012349">
    <property type="entry name" value="Split_barrel_FMN-bd"/>
</dbReference>
<name>A0A938YA63_9ACTN</name>
<evidence type="ECO:0000313" key="3">
    <source>
        <dbReference type="EMBL" id="MBM9466024.1"/>
    </source>
</evidence>
<evidence type="ECO:0000313" key="4">
    <source>
        <dbReference type="Proteomes" id="UP000663792"/>
    </source>
</evidence>
<organism evidence="3 4">
    <name type="scientific">Nakamurella leprariae</name>
    <dbReference type="NCBI Taxonomy" id="2803911"/>
    <lineage>
        <taxon>Bacteria</taxon>
        <taxon>Bacillati</taxon>
        <taxon>Actinomycetota</taxon>
        <taxon>Actinomycetes</taxon>
        <taxon>Nakamurellales</taxon>
        <taxon>Nakamurellaceae</taxon>
        <taxon>Nakamurella</taxon>
    </lineage>
</organism>
<dbReference type="Proteomes" id="UP000663792">
    <property type="component" value="Unassembled WGS sequence"/>
</dbReference>
<dbReference type="InterPro" id="IPR011576">
    <property type="entry name" value="Pyridox_Oxase_N"/>
</dbReference>
<sequence length="147" mass="15556">MTVPAAAGGSDLSALAGQRFIALTTFRADGTPVTTPVWVVRAGRGATGGHALVVTTPSGTAKLRRIRHGAGVVLRPCTRFGRIPPGARTVVGEAVIVGDDGQHPALVDRFRAKYGLEYRLFMAVERLSRRTEQGRTLIWIVPEGAAA</sequence>
<dbReference type="GO" id="GO:0005829">
    <property type="term" value="C:cytosol"/>
    <property type="evidence" value="ECO:0007669"/>
    <property type="project" value="TreeGrafter"/>
</dbReference>
<comment type="caution">
    <text evidence="3">The sequence shown here is derived from an EMBL/GenBank/DDBJ whole genome shotgun (WGS) entry which is preliminary data.</text>
</comment>
<accession>A0A938YA63</accession>
<protein>
    <submittedName>
        <fullName evidence="3">PPOX class F420-dependent oxidoreductase</fullName>
        <ecNumber evidence="3">1.-.-.-</ecNumber>
    </submittedName>
</protein>